<proteinExistence type="predicted"/>
<organism evidence="1 2">
    <name type="scientific">Pyronema omphalodes (strain CBS 100304)</name>
    <name type="common">Pyronema confluens</name>
    <dbReference type="NCBI Taxonomy" id="1076935"/>
    <lineage>
        <taxon>Eukaryota</taxon>
        <taxon>Fungi</taxon>
        <taxon>Dikarya</taxon>
        <taxon>Ascomycota</taxon>
        <taxon>Pezizomycotina</taxon>
        <taxon>Pezizomycetes</taxon>
        <taxon>Pezizales</taxon>
        <taxon>Pyronemataceae</taxon>
        <taxon>Pyronema</taxon>
    </lineage>
</organism>
<sequence length="177" mass="20519">MPPLTAHQKLHFALEKLLRFSPSEYRSTLVCTPDISRPRSQLEHALEVFDLAYPGLCDENGIDVLGLRRSVEREREEEGRCGRLSSGVWGLPLQGRGVRRSMDMTSSMGIHKAGKRDRAKERLERAGRRFKRAGNKLVQPVRDHHHRSRMDRLDAPQESFRFRIHGKLQAKMDERLR</sequence>
<dbReference type="AlphaFoldDB" id="U4LGQ8"/>
<reference evidence="1 2" key="1">
    <citation type="journal article" date="2013" name="PLoS Genet.">
        <title>The genome and development-dependent transcriptomes of Pyronema confluens: a window into fungal evolution.</title>
        <authorList>
            <person name="Traeger S."/>
            <person name="Altegoer F."/>
            <person name="Freitag M."/>
            <person name="Gabaldon T."/>
            <person name="Kempken F."/>
            <person name="Kumar A."/>
            <person name="Marcet-Houben M."/>
            <person name="Poggeler S."/>
            <person name="Stajich J.E."/>
            <person name="Nowrousian M."/>
        </authorList>
    </citation>
    <scope>NUCLEOTIDE SEQUENCE [LARGE SCALE GENOMIC DNA]</scope>
    <source>
        <strain evidence="2">CBS 100304</strain>
        <tissue evidence="1">Vegetative mycelium</tissue>
    </source>
</reference>
<protein>
    <submittedName>
        <fullName evidence="1">Uncharacterized protein</fullName>
    </submittedName>
</protein>
<gene>
    <name evidence="1" type="ORF">PCON_09926</name>
</gene>
<dbReference type="Proteomes" id="UP000018144">
    <property type="component" value="Unassembled WGS sequence"/>
</dbReference>
<evidence type="ECO:0000313" key="1">
    <source>
        <dbReference type="EMBL" id="CCX31098.1"/>
    </source>
</evidence>
<dbReference type="EMBL" id="HF935534">
    <property type="protein sequence ID" value="CCX31098.1"/>
    <property type="molecule type" value="Genomic_DNA"/>
</dbReference>
<keyword evidence="2" id="KW-1185">Reference proteome</keyword>
<evidence type="ECO:0000313" key="2">
    <source>
        <dbReference type="Proteomes" id="UP000018144"/>
    </source>
</evidence>
<accession>U4LGQ8</accession>
<name>U4LGQ8_PYROM</name>